<dbReference type="Pfam" id="PF02249">
    <property type="entry name" value="MCR_alpha"/>
    <property type="match status" value="1"/>
</dbReference>
<dbReference type="InterPro" id="IPR009024">
    <property type="entry name" value="Me_CoM_Rdtase_Fd-like_fold"/>
</dbReference>
<dbReference type="SUPFAM" id="SSF55088">
    <property type="entry name" value="Methyl-coenzyme M reductase subunits"/>
    <property type="match status" value="1"/>
</dbReference>
<name>A0A7C3J4U6_9CREN</name>
<dbReference type="AlphaFoldDB" id="A0A7C3J4U6"/>
<dbReference type="InterPro" id="IPR003183">
    <property type="entry name" value="Me_CoM_Rdtase_asu_N"/>
</dbReference>
<evidence type="ECO:0000256" key="6">
    <source>
        <dbReference type="ARBA" id="ARBA00022481"/>
    </source>
</evidence>
<evidence type="ECO:0000256" key="3">
    <source>
        <dbReference type="ARBA" id="ARBA00010434"/>
    </source>
</evidence>
<dbReference type="Gene3D" id="3.90.390.10">
    <property type="entry name" value="Methyl-coenzyme M Reductase, Chain A, domain 1"/>
    <property type="match status" value="1"/>
</dbReference>
<dbReference type="EC" id="2.8.4.1" evidence="5"/>
<evidence type="ECO:0000256" key="4">
    <source>
        <dbReference type="ARBA" id="ARBA00011155"/>
    </source>
</evidence>
<keyword evidence="6" id="KW-0488">Methylation</keyword>
<reference evidence="13" key="1">
    <citation type="journal article" date="2020" name="mSystems">
        <title>Genome- and Community-Level Interaction Insights into Carbon Utilization and Element Cycling Functions of Hydrothermarchaeota in Hydrothermal Sediment.</title>
        <authorList>
            <person name="Zhou Z."/>
            <person name="Liu Y."/>
            <person name="Xu W."/>
            <person name="Pan J."/>
            <person name="Luo Z.H."/>
            <person name="Li M."/>
        </authorList>
    </citation>
    <scope>NUCLEOTIDE SEQUENCE [LARGE SCALE GENOMIC DNA]</scope>
    <source>
        <strain evidence="13">SpSt-468</strain>
    </source>
</reference>
<keyword evidence="13" id="KW-0808">Transferase</keyword>
<dbReference type="Gene3D" id="1.20.840.10">
    <property type="entry name" value="Methyl-coenzyme M reductase, alpha/beta subunit, C-terminal"/>
    <property type="match status" value="1"/>
</dbReference>
<gene>
    <name evidence="13" type="ORF">ENS19_03255</name>
</gene>
<keyword evidence="9" id="KW-0484">Methanogenesis</keyword>
<comment type="similarity">
    <text evidence="3">Belongs to the methyl-coenzyme M reductase alpha subunit family.</text>
</comment>
<evidence type="ECO:0000256" key="9">
    <source>
        <dbReference type="ARBA" id="ARBA00022994"/>
    </source>
</evidence>
<evidence type="ECO:0000313" key="13">
    <source>
        <dbReference type="EMBL" id="HFK20278.1"/>
    </source>
</evidence>
<dbReference type="GO" id="GO:0050524">
    <property type="term" value="F:coenzyme-B sulfoethylthiotransferase activity"/>
    <property type="evidence" value="ECO:0007669"/>
    <property type="project" value="UniProtKB-EC"/>
</dbReference>
<feature type="domain" description="Methyl-coenzyme M reductase alpha subunit N-terminal" evidence="12">
    <location>
        <begin position="20"/>
        <end position="281"/>
    </location>
</feature>
<comment type="cofactor">
    <cofactor evidence="1">
        <name>coenzyme F430</name>
        <dbReference type="ChEBI" id="CHEBI:60540"/>
    </cofactor>
</comment>
<keyword evidence="7" id="KW-0533">Nickel</keyword>
<dbReference type="GO" id="GO:0046872">
    <property type="term" value="F:metal ion binding"/>
    <property type="evidence" value="ECO:0007669"/>
    <property type="project" value="UniProtKB-KW"/>
</dbReference>
<keyword evidence="8" id="KW-0479">Metal-binding</keyword>
<evidence type="ECO:0000256" key="5">
    <source>
        <dbReference type="ARBA" id="ARBA00013271"/>
    </source>
</evidence>
<accession>A0A7C3J4U6</accession>
<feature type="domain" description="Methyl-coenzyme M reductase alpha subunit C-terminal" evidence="11">
    <location>
        <begin position="332"/>
        <end position="456"/>
    </location>
</feature>
<sequence length="564" mass="62826">MVRGLDKKEEKKENKKEDAAYLKSLEKVFQASSKEKHTRFYEFGAWRQSKRKTEFYDYARKLEKEMGIPRYNPDLGIPLGQRKIAPYSISKENAVVEGDDMHICNNAAIMQLFDDIARTAIMDLTPIHEIMQKRLGKSVTPESVNRVMEVWNHTIGGAAAVQEHMFEINPMLTKDGYVKIFSGNDKIMELIDKRIVVDINKLFPPEKASIIKKDLGDRMFALVRIPTIAVRNYGSAMTKRWAATTCLSAFANAYGISGETAINTLVYTLRHQTVIGVGDTIAVRYGRGENSPGGIPYGYICDIVQTDRLYPDDPIRYTLDVAEISSILLDAGWLQEFLAGGLGAPVRVLFLMSNDVFDSVVEHMAEYVLNRYGGYGKAPKTLATIEEIANEASKYCQDIYETSPLVCEMLFGGSLRSRTLAYSAAIAGGLASGHPMIGVEAGHLSQMIRKERAGRLGFFAQDQFHHQGHANDWTLLTDQAQIMEMRNASYPDYNVVANLTTFPSAIAGAYIGRGGAYACNPVIKVAFAENLMGFDFANLRKTLIKGAMREFMPQGERDAVIPSH</sequence>
<dbReference type="InterPro" id="IPR008924">
    <property type="entry name" value="Me_CoM_Rdtase_asu/bsu_C"/>
</dbReference>
<dbReference type="Pfam" id="PF02745">
    <property type="entry name" value="MCR_alpha_N"/>
    <property type="match status" value="1"/>
</dbReference>
<dbReference type="Gene3D" id="3.30.70.470">
    <property type="match status" value="1"/>
</dbReference>
<dbReference type="UniPathway" id="UPA00646">
    <property type="reaction ID" value="UER00699"/>
</dbReference>
<protein>
    <recommendedName>
        <fullName evidence="5">coenzyme-B sulfoethylthiotransferase</fullName>
        <ecNumber evidence="5">2.8.4.1</ecNumber>
    </recommendedName>
</protein>
<dbReference type="GO" id="GO:0015948">
    <property type="term" value="P:methanogenesis"/>
    <property type="evidence" value="ECO:0007669"/>
    <property type="project" value="UniProtKB-KW"/>
</dbReference>
<evidence type="ECO:0000259" key="11">
    <source>
        <dbReference type="Pfam" id="PF02249"/>
    </source>
</evidence>
<comment type="subunit">
    <text evidence="4">MCR is a hexamer of two alpha, two beta, and two gamma chains, forming a dimer of heterotrimers.</text>
</comment>
<evidence type="ECO:0000256" key="1">
    <source>
        <dbReference type="ARBA" id="ARBA00001952"/>
    </source>
</evidence>
<proteinExistence type="inferred from homology"/>
<evidence type="ECO:0000256" key="8">
    <source>
        <dbReference type="ARBA" id="ARBA00022723"/>
    </source>
</evidence>
<dbReference type="InterPro" id="IPR009047">
    <property type="entry name" value="Me_CoM_Rdtase_asu_C"/>
</dbReference>
<dbReference type="InterPro" id="IPR015811">
    <property type="entry name" value="Me_CoM_Rdtase_asu_N_sub1"/>
</dbReference>
<dbReference type="InterPro" id="IPR015823">
    <property type="entry name" value="Me_CoM_Rdtase_asu_N_sub2"/>
</dbReference>
<evidence type="ECO:0000256" key="7">
    <source>
        <dbReference type="ARBA" id="ARBA00022596"/>
    </source>
</evidence>
<dbReference type="SUPFAM" id="SSF48081">
    <property type="entry name" value="Methyl-coenzyme M reductase alpha and beta chain C-terminal domain"/>
    <property type="match status" value="1"/>
</dbReference>
<evidence type="ECO:0000256" key="2">
    <source>
        <dbReference type="ARBA" id="ARBA00005149"/>
    </source>
</evidence>
<comment type="catalytic activity">
    <reaction evidence="10">
        <text>coenzyme B + methyl-coenzyme M = methane + coenzyme M-coenzyme B heterodisulfide</text>
        <dbReference type="Rhea" id="RHEA:12532"/>
        <dbReference type="ChEBI" id="CHEBI:16183"/>
        <dbReference type="ChEBI" id="CHEBI:58286"/>
        <dbReference type="ChEBI" id="CHEBI:58411"/>
        <dbReference type="ChEBI" id="CHEBI:58596"/>
        <dbReference type="EC" id="2.8.4.1"/>
    </reaction>
    <physiologicalReaction direction="left-to-right" evidence="10">
        <dbReference type="Rhea" id="RHEA:12533"/>
    </physiologicalReaction>
</comment>
<dbReference type="EMBL" id="DSTX01000002">
    <property type="protein sequence ID" value="HFK20278.1"/>
    <property type="molecule type" value="Genomic_DNA"/>
</dbReference>
<evidence type="ECO:0000256" key="10">
    <source>
        <dbReference type="ARBA" id="ARBA00047772"/>
    </source>
</evidence>
<comment type="pathway">
    <text evidence="2">One-carbon metabolism; methyl-coenzyme M reduction; methane from methyl-coenzyme M: step 1/1.</text>
</comment>
<comment type="caution">
    <text evidence="13">The sequence shown here is derived from an EMBL/GenBank/DDBJ whole genome shotgun (WGS) entry which is preliminary data.</text>
</comment>
<evidence type="ECO:0000259" key="12">
    <source>
        <dbReference type="Pfam" id="PF02745"/>
    </source>
</evidence>
<organism evidence="13">
    <name type="scientific">Candidatus Methanomethylicus mesodigestus</name>
    <dbReference type="NCBI Taxonomy" id="1867258"/>
    <lineage>
        <taxon>Archaea</taxon>
        <taxon>Thermoproteota</taxon>
        <taxon>Methanosuratincolia</taxon>
        <taxon>Candidatus Methanomethylicales</taxon>
        <taxon>Candidatus Methanomethylicaceae</taxon>
        <taxon>Candidatus Methanomethylicus</taxon>
    </lineage>
</organism>